<comment type="cofactor">
    <cofactor evidence="4">
        <name>Zn(2+)</name>
        <dbReference type="ChEBI" id="CHEBI:29105"/>
    </cofactor>
</comment>
<dbReference type="GO" id="GO:0008270">
    <property type="term" value="F:zinc ion binding"/>
    <property type="evidence" value="ECO:0007669"/>
    <property type="project" value="InterPro"/>
</dbReference>
<sequence length="325" mass="35141">MKMRALQLKGLNELVMTELPVPEPKHDEVLVRTAAATICTSDLHDIRYNPFGIKYPRTLGHEGAGVVAKAGADVKHLAPGMRVAAHPVVPCGKCEECRRGYEHLCSTMGHLGLDRDGCFAEYFVQRADRVVALPDHLSLPLGALLEPVAVCLQAVARAGDIKGRRVLIAGDGPFGNMIARLAVKAGAGSVVVSGRSPFRLGRIPNVEIMQDVPAKSVDIAILAVSAPEAVQACIKALRPRGRLVIFSNVPAPLPLDFFTLHVSELEIVGACNDENRIEASLECLNDTTLALEELITHRLPFENWEEAFSLARDGHDKALKVAMTF</sequence>
<dbReference type="AlphaFoldDB" id="A0A512RPC1"/>
<dbReference type="PANTHER" id="PTHR43401:SF2">
    <property type="entry name" value="L-THREONINE 3-DEHYDROGENASE"/>
    <property type="match status" value="1"/>
</dbReference>
<dbReference type="Pfam" id="PF00107">
    <property type="entry name" value="ADH_zinc_N"/>
    <property type="match status" value="1"/>
</dbReference>
<dbReference type="InterPro" id="IPR013154">
    <property type="entry name" value="ADH-like_N"/>
</dbReference>
<accession>A0A512RPC1</accession>
<dbReference type="SMART" id="SM00829">
    <property type="entry name" value="PKS_ER"/>
    <property type="match status" value="1"/>
</dbReference>
<dbReference type="EMBL" id="BKAU01000005">
    <property type="protein sequence ID" value="GEP97545.1"/>
    <property type="molecule type" value="Genomic_DNA"/>
</dbReference>
<evidence type="ECO:0000313" key="6">
    <source>
        <dbReference type="EMBL" id="GEP97545.1"/>
    </source>
</evidence>
<dbReference type="Pfam" id="PF08240">
    <property type="entry name" value="ADH_N"/>
    <property type="match status" value="1"/>
</dbReference>
<keyword evidence="7" id="KW-1185">Reference proteome</keyword>
<dbReference type="InterPro" id="IPR013149">
    <property type="entry name" value="ADH-like_C"/>
</dbReference>
<proteinExistence type="inferred from homology"/>
<evidence type="ECO:0000259" key="5">
    <source>
        <dbReference type="SMART" id="SM00829"/>
    </source>
</evidence>
<gene>
    <name evidence="6" type="primary">idnD</name>
    <name evidence="6" type="ORF">CCY01nite_38050</name>
</gene>
<protein>
    <submittedName>
        <fullName evidence="6">L-idonate 5-dehydrogenase</fullName>
    </submittedName>
</protein>
<evidence type="ECO:0000256" key="1">
    <source>
        <dbReference type="ARBA" id="ARBA00022723"/>
    </source>
</evidence>
<dbReference type="Gene3D" id="3.90.180.10">
    <property type="entry name" value="Medium-chain alcohol dehydrogenases, catalytic domain"/>
    <property type="match status" value="1"/>
</dbReference>
<dbReference type="SUPFAM" id="SSF51735">
    <property type="entry name" value="NAD(P)-binding Rossmann-fold domains"/>
    <property type="match status" value="1"/>
</dbReference>
<dbReference type="InterPro" id="IPR002328">
    <property type="entry name" value="ADH_Zn_CS"/>
</dbReference>
<name>A0A512RPC1_9BACT</name>
<dbReference type="InterPro" id="IPR020843">
    <property type="entry name" value="ER"/>
</dbReference>
<keyword evidence="2 4" id="KW-0862">Zinc</keyword>
<feature type="domain" description="Enoyl reductase (ER)" evidence="5">
    <location>
        <begin position="10"/>
        <end position="323"/>
    </location>
</feature>
<dbReference type="PROSITE" id="PS00059">
    <property type="entry name" value="ADH_ZINC"/>
    <property type="match status" value="1"/>
</dbReference>
<evidence type="ECO:0000256" key="2">
    <source>
        <dbReference type="ARBA" id="ARBA00022833"/>
    </source>
</evidence>
<keyword evidence="3" id="KW-0560">Oxidoreductase</keyword>
<dbReference type="Gene3D" id="3.40.50.720">
    <property type="entry name" value="NAD(P)-binding Rossmann-like Domain"/>
    <property type="match status" value="1"/>
</dbReference>
<evidence type="ECO:0000256" key="3">
    <source>
        <dbReference type="ARBA" id="ARBA00023002"/>
    </source>
</evidence>
<dbReference type="SUPFAM" id="SSF50129">
    <property type="entry name" value="GroES-like"/>
    <property type="match status" value="1"/>
</dbReference>
<dbReference type="GO" id="GO:0016616">
    <property type="term" value="F:oxidoreductase activity, acting on the CH-OH group of donors, NAD or NADP as acceptor"/>
    <property type="evidence" value="ECO:0007669"/>
    <property type="project" value="UniProtKB-ARBA"/>
</dbReference>
<comment type="similarity">
    <text evidence="4">Belongs to the zinc-containing alcohol dehydrogenase family.</text>
</comment>
<dbReference type="InterPro" id="IPR011032">
    <property type="entry name" value="GroES-like_sf"/>
</dbReference>
<dbReference type="InterPro" id="IPR036291">
    <property type="entry name" value="NAD(P)-bd_dom_sf"/>
</dbReference>
<organism evidence="6 7">
    <name type="scientific">Chitinophaga cymbidii</name>
    <dbReference type="NCBI Taxonomy" id="1096750"/>
    <lineage>
        <taxon>Bacteria</taxon>
        <taxon>Pseudomonadati</taxon>
        <taxon>Bacteroidota</taxon>
        <taxon>Chitinophagia</taxon>
        <taxon>Chitinophagales</taxon>
        <taxon>Chitinophagaceae</taxon>
        <taxon>Chitinophaga</taxon>
    </lineage>
</organism>
<keyword evidence="1 4" id="KW-0479">Metal-binding</keyword>
<dbReference type="InterPro" id="IPR050129">
    <property type="entry name" value="Zn_alcohol_dh"/>
</dbReference>
<reference evidence="6 7" key="1">
    <citation type="submission" date="2019-07" db="EMBL/GenBank/DDBJ databases">
        <title>Whole genome shotgun sequence of Chitinophaga cymbidii NBRC 109752.</title>
        <authorList>
            <person name="Hosoyama A."/>
            <person name="Uohara A."/>
            <person name="Ohji S."/>
            <person name="Ichikawa N."/>
        </authorList>
    </citation>
    <scope>NUCLEOTIDE SEQUENCE [LARGE SCALE GENOMIC DNA]</scope>
    <source>
        <strain evidence="6 7">NBRC 109752</strain>
    </source>
</reference>
<comment type="caution">
    <text evidence="6">The sequence shown here is derived from an EMBL/GenBank/DDBJ whole genome shotgun (WGS) entry which is preliminary data.</text>
</comment>
<dbReference type="PANTHER" id="PTHR43401">
    <property type="entry name" value="L-THREONINE 3-DEHYDROGENASE"/>
    <property type="match status" value="1"/>
</dbReference>
<evidence type="ECO:0000256" key="4">
    <source>
        <dbReference type="RuleBase" id="RU361277"/>
    </source>
</evidence>
<evidence type="ECO:0000313" key="7">
    <source>
        <dbReference type="Proteomes" id="UP000321436"/>
    </source>
</evidence>
<dbReference type="Proteomes" id="UP000321436">
    <property type="component" value="Unassembled WGS sequence"/>
</dbReference>